<dbReference type="RefSeq" id="WP_076814465.1">
    <property type="nucleotide sequence ID" value="NZ_MOMC01000013.1"/>
</dbReference>
<accession>A0A1V2IGL6</accession>
<organism evidence="3 4">
    <name type="scientific">Pseudofrankia asymbiotica</name>
    <dbReference type="NCBI Taxonomy" id="1834516"/>
    <lineage>
        <taxon>Bacteria</taxon>
        <taxon>Bacillati</taxon>
        <taxon>Actinomycetota</taxon>
        <taxon>Actinomycetes</taxon>
        <taxon>Frankiales</taxon>
        <taxon>Frankiaceae</taxon>
        <taxon>Pseudofrankia</taxon>
    </lineage>
</organism>
<dbReference type="STRING" id="1834516.BL253_06470"/>
<evidence type="ECO:0000256" key="1">
    <source>
        <dbReference type="SAM" id="MobiDB-lite"/>
    </source>
</evidence>
<evidence type="ECO:0000256" key="2">
    <source>
        <dbReference type="SAM" id="Phobius"/>
    </source>
</evidence>
<keyword evidence="2" id="KW-0472">Membrane</keyword>
<gene>
    <name evidence="3" type="ORF">BL253_06470</name>
</gene>
<comment type="caution">
    <text evidence="3">The sequence shown here is derived from an EMBL/GenBank/DDBJ whole genome shotgun (WGS) entry which is preliminary data.</text>
</comment>
<keyword evidence="4" id="KW-1185">Reference proteome</keyword>
<dbReference type="EMBL" id="MOMC01000013">
    <property type="protein sequence ID" value="ONH32130.1"/>
    <property type="molecule type" value="Genomic_DNA"/>
</dbReference>
<keyword evidence="2" id="KW-1133">Transmembrane helix</keyword>
<proteinExistence type="predicted"/>
<dbReference type="OrthoDB" id="9819984at2"/>
<feature type="region of interest" description="Disordered" evidence="1">
    <location>
        <begin position="1"/>
        <end position="36"/>
    </location>
</feature>
<protein>
    <submittedName>
        <fullName evidence="3">Uncharacterized protein</fullName>
    </submittedName>
</protein>
<dbReference type="Proteomes" id="UP000188929">
    <property type="component" value="Unassembled WGS sequence"/>
</dbReference>
<keyword evidence="2" id="KW-0812">Transmembrane</keyword>
<name>A0A1V2IGL6_9ACTN</name>
<feature type="transmembrane region" description="Helical" evidence="2">
    <location>
        <begin position="94"/>
        <end position="113"/>
    </location>
</feature>
<dbReference type="AlphaFoldDB" id="A0A1V2IGL6"/>
<feature type="compositionally biased region" description="Basic and acidic residues" evidence="1">
    <location>
        <begin position="12"/>
        <end position="25"/>
    </location>
</feature>
<evidence type="ECO:0000313" key="3">
    <source>
        <dbReference type="EMBL" id="ONH32130.1"/>
    </source>
</evidence>
<feature type="compositionally biased region" description="Polar residues" evidence="1">
    <location>
        <begin position="350"/>
        <end position="360"/>
    </location>
</feature>
<evidence type="ECO:0000313" key="4">
    <source>
        <dbReference type="Proteomes" id="UP000188929"/>
    </source>
</evidence>
<reference evidence="4" key="1">
    <citation type="submission" date="2016-10" db="EMBL/GenBank/DDBJ databases">
        <title>Frankia sp. NRRL B-16386 Genome sequencing.</title>
        <authorList>
            <person name="Ghodhbane-Gtari F."/>
            <person name="Swanson E."/>
            <person name="Gueddou A."/>
            <person name="Hezbri K."/>
            <person name="Ktari K."/>
            <person name="Nouioui I."/>
            <person name="Morris K."/>
            <person name="Simpson S."/>
            <person name="Abebe-Akele F."/>
            <person name="Thomas K."/>
            <person name="Gtari M."/>
            <person name="Tisa L.S."/>
        </authorList>
    </citation>
    <scope>NUCLEOTIDE SEQUENCE [LARGE SCALE GENOMIC DNA]</scope>
    <source>
        <strain evidence="4">NRRL B-16386</strain>
    </source>
</reference>
<feature type="region of interest" description="Disordered" evidence="1">
    <location>
        <begin position="335"/>
        <end position="361"/>
    </location>
</feature>
<sequence>MGRWRRLWRTAESPRVEDGQADERATTQVGTSTVPDLLARPAATWPLGAPASDEIGSARQPTRSPPSWARLPAWVRLPASIRPPGWTPRRGRTLLGAGLAVALVAATTVVLTVTPTGKRWACGQLELGCPPPFRVAVRADPDGASPGLAPGPSAVAPGAGAPAAGTASYLFSGDPRGLRPPGGREDCRGWAAWAASIGAASAGATPLRLDVTATGNDLVRVVGFTLRVREEIGVPSLARSAPARLSLTCTASSGAGVPGARQPETERAAEVALNLDYRLFTSQDPVVALPEDQARPIAPGTATAFALTTTTTTCDCRWRVEVELRVGDERKVVTVGPDGARPGTAADNPDQPSFETTTEESGGIPVRYLAGRWQLDLRNVATTPFSSTQDCLLASTPEVIAALDSAGVTARSTAQFGAWAGQEPDDHGTRETALCSWRLPSPLTDLGAVYLEGLTMADEAAARAELAMMREASPVPLVDECGFLSDGPPAAMTAVRGVGDEAASVPGLLIARAGSRIVAVKLCAPAGPGADPTSAPAVPGDPAALSQLARAVLASTW</sequence>